<keyword evidence="1" id="KW-0472">Membrane</keyword>
<comment type="caution">
    <text evidence="2">The sequence shown here is derived from an EMBL/GenBank/DDBJ whole genome shotgun (WGS) entry which is preliminary data.</text>
</comment>
<dbReference type="AlphaFoldDB" id="A0A5J4W1I7"/>
<name>A0A5J4W1I7_9EUKA</name>
<accession>A0A5J4W1I7</accession>
<organism evidence="2 3">
    <name type="scientific">Streblomastix strix</name>
    <dbReference type="NCBI Taxonomy" id="222440"/>
    <lineage>
        <taxon>Eukaryota</taxon>
        <taxon>Metamonada</taxon>
        <taxon>Preaxostyla</taxon>
        <taxon>Oxymonadida</taxon>
        <taxon>Streblomastigidae</taxon>
        <taxon>Streblomastix</taxon>
    </lineage>
</organism>
<evidence type="ECO:0000256" key="1">
    <source>
        <dbReference type="SAM" id="Phobius"/>
    </source>
</evidence>
<dbReference type="EMBL" id="SNRW01004003">
    <property type="protein sequence ID" value="KAA6388389.1"/>
    <property type="molecule type" value="Genomic_DNA"/>
</dbReference>
<protein>
    <submittedName>
        <fullName evidence="2">Uncharacterized protein</fullName>
    </submittedName>
</protein>
<feature type="transmembrane region" description="Helical" evidence="1">
    <location>
        <begin position="17"/>
        <end position="37"/>
    </location>
</feature>
<gene>
    <name evidence="2" type="ORF">EZS28_016082</name>
</gene>
<evidence type="ECO:0000313" key="3">
    <source>
        <dbReference type="Proteomes" id="UP000324800"/>
    </source>
</evidence>
<keyword evidence="1" id="KW-1133">Transmembrane helix</keyword>
<keyword evidence="1" id="KW-0812">Transmembrane</keyword>
<sequence>MGEEEEDYEEDYEDDDLHYWFICFDWVAFIGYLNYLLKDSNQIFVIKVITMEINVVIYLEFMKIQKVFGQQENVNGNLYHADFQGYMIKYSTHRGVFVENQIIMDALLASLDGKLVQVIEYLLSMSYEPNPPGSASQDKRSEP</sequence>
<evidence type="ECO:0000313" key="2">
    <source>
        <dbReference type="EMBL" id="KAA6388389.1"/>
    </source>
</evidence>
<dbReference type="Proteomes" id="UP000324800">
    <property type="component" value="Unassembled WGS sequence"/>
</dbReference>
<reference evidence="2 3" key="1">
    <citation type="submission" date="2019-03" db="EMBL/GenBank/DDBJ databases">
        <title>Single cell metagenomics reveals metabolic interactions within the superorganism composed of flagellate Streblomastix strix and complex community of Bacteroidetes bacteria on its surface.</title>
        <authorList>
            <person name="Treitli S.C."/>
            <person name="Kolisko M."/>
            <person name="Husnik F."/>
            <person name="Keeling P."/>
            <person name="Hampl V."/>
        </authorList>
    </citation>
    <scope>NUCLEOTIDE SEQUENCE [LARGE SCALE GENOMIC DNA]</scope>
    <source>
        <strain evidence="2">ST1C</strain>
    </source>
</reference>
<proteinExistence type="predicted"/>